<protein>
    <submittedName>
        <fullName evidence="2">GNAT family N-acetyltransferase</fullName>
    </submittedName>
</protein>
<dbReference type="Gene3D" id="3.40.630.30">
    <property type="match status" value="1"/>
</dbReference>
<sequence>MDFKFRNATINDIDIIWKLLEQGIQKRKKEGSNQWQDGYPNKDVVRNDIENNYGFIIENDKNTIIGYIAAMEEIEPAYEIIEGNWLTNDKYIVLHRLVVDTINPIKGLATWIMHNIEQLILDREIYSIKVDTNFDNIGMLRIFDKLNYHYCGKVFFRGSPRLAFQKILSKKNEH</sequence>
<evidence type="ECO:0000259" key="1">
    <source>
        <dbReference type="PROSITE" id="PS51186"/>
    </source>
</evidence>
<accession>A0A8J7K9H8</accession>
<dbReference type="EMBL" id="JADGIK010000001">
    <property type="protein sequence ID" value="MBF0596140.1"/>
    <property type="molecule type" value="Genomic_DNA"/>
</dbReference>
<dbReference type="AlphaFoldDB" id="A0A8J7K9H8"/>
<gene>
    <name evidence="2" type="ORF">IM532_01465</name>
</gene>
<dbReference type="SUPFAM" id="SSF55729">
    <property type="entry name" value="Acyl-CoA N-acyltransferases (Nat)"/>
    <property type="match status" value="1"/>
</dbReference>
<feature type="domain" description="N-acetyltransferase" evidence="1">
    <location>
        <begin position="3"/>
        <end position="173"/>
    </location>
</feature>
<organism evidence="2 3">
    <name type="scientific">Faecalibacter rhinopitheci</name>
    <dbReference type="NCBI Taxonomy" id="2779678"/>
    <lineage>
        <taxon>Bacteria</taxon>
        <taxon>Pseudomonadati</taxon>
        <taxon>Bacteroidota</taxon>
        <taxon>Flavobacteriia</taxon>
        <taxon>Flavobacteriales</taxon>
        <taxon>Weeksellaceae</taxon>
        <taxon>Faecalibacter</taxon>
    </lineage>
</organism>
<evidence type="ECO:0000313" key="3">
    <source>
        <dbReference type="Proteomes" id="UP000608754"/>
    </source>
</evidence>
<proteinExistence type="predicted"/>
<dbReference type="RefSeq" id="WP_194181669.1">
    <property type="nucleotide sequence ID" value="NZ_JADGIK010000001.1"/>
</dbReference>
<dbReference type="InterPro" id="IPR000182">
    <property type="entry name" value="GNAT_dom"/>
</dbReference>
<dbReference type="Proteomes" id="UP000608754">
    <property type="component" value="Unassembled WGS sequence"/>
</dbReference>
<dbReference type="InterPro" id="IPR016181">
    <property type="entry name" value="Acyl_CoA_acyltransferase"/>
</dbReference>
<name>A0A8J7K9H8_9FLAO</name>
<comment type="caution">
    <text evidence="2">The sequence shown here is derived from an EMBL/GenBank/DDBJ whole genome shotgun (WGS) entry which is preliminary data.</text>
</comment>
<reference evidence="2" key="1">
    <citation type="submission" date="2020-10" db="EMBL/GenBank/DDBJ databases">
        <authorList>
            <person name="Lu T."/>
            <person name="Wang Q."/>
            <person name="Han X."/>
        </authorList>
    </citation>
    <scope>NUCLEOTIDE SEQUENCE</scope>
    <source>
        <strain evidence="2">WQ 117</strain>
    </source>
</reference>
<dbReference type="PROSITE" id="PS51186">
    <property type="entry name" value="GNAT"/>
    <property type="match status" value="1"/>
</dbReference>
<dbReference type="GO" id="GO:0016747">
    <property type="term" value="F:acyltransferase activity, transferring groups other than amino-acyl groups"/>
    <property type="evidence" value="ECO:0007669"/>
    <property type="project" value="InterPro"/>
</dbReference>
<keyword evidence="3" id="KW-1185">Reference proteome</keyword>
<evidence type="ECO:0000313" key="2">
    <source>
        <dbReference type="EMBL" id="MBF0596140.1"/>
    </source>
</evidence>